<dbReference type="eggNOG" id="ENOG502QSCA">
    <property type="taxonomic scope" value="Eukaryota"/>
</dbReference>
<feature type="region of interest" description="Disordered" evidence="1">
    <location>
        <begin position="499"/>
        <end position="537"/>
    </location>
</feature>
<dbReference type="CDD" id="cd06222">
    <property type="entry name" value="RNase_H_like"/>
    <property type="match status" value="1"/>
</dbReference>
<dbReference type="InterPro" id="IPR002156">
    <property type="entry name" value="RNaseH_domain"/>
</dbReference>
<protein>
    <submittedName>
        <fullName evidence="2">Uncharacterized protein</fullName>
    </submittedName>
</protein>
<accession>M7ZL39</accession>
<dbReference type="InterPro" id="IPR001194">
    <property type="entry name" value="cDENN_dom"/>
</dbReference>
<dbReference type="InterPro" id="IPR043153">
    <property type="entry name" value="DENN_C"/>
</dbReference>
<dbReference type="EMBL" id="KD199655">
    <property type="protein sequence ID" value="EMS53025.1"/>
    <property type="molecule type" value="Genomic_DNA"/>
</dbReference>
<sequence>MTAIKLTKRRVAPCVRTGRFSRHAGDGPNKRKDIPLGSRHSPSPSSTSLDDPVRPPRAWLHRSAFMEGCNLYWRTCTSSAVFLGLRAKSRAGRHNDSHRIIQHYRRRKSRLTGKLVANAKRCWTPPNQQQYYLHTEKVEKSIAESKESIIAASDYAFRMVDNKNDGSEGVKFNTSHLMQTTEEVARAFIAAASAATVQPTRPSVVYSSGEESGSPMQKLQQQFSKIMKGFSNSPEVSGPYNPEVLTTHKRQWSRFQQKSLGNRCIKEPSHLFESIVIVGLPPQADIHELENIALGRNDDDAKKSRHIFGNNHHQVHAVSNLEPQVLFAYPPERSLPLKYKDIVSFCLPGGAQVNAVERTPSFSELNEILLGQEHLKESNQSFVFRLQSILMEERLEWLTDGVSMLTSLSPEEECEDGDICEGSESVGQELYFGCTTVEKSFEPSVEVSPKQLSDTDSNSECRENQLDFISLEVQQESGSPVKEEQNVLVTGTATQCYTAEESDNSVSEDTATGVSGVKLDEPDSLPIIPNESDTKENSHVLSHEDVIDGELDIFVNDTILPLIRSRLSEGSESSPSSQDSPSESINLRNDTPDLDLEEPSSIGHGDVVGHNSILRWAKAKKYGSLQVVCQYYQLQCPVRGSSLNFHPLEHLHSLKFHRPGETALHLAGSTIDLRSRDTSLEVAEMRNALFAEEESTALSTWAVATICGCLRLEHVITLFAAALLEKQIVIVCSNLGMLSASVLSIIPLIRPYQWQSLLIPVLPNDMLDFLDAPVPYIVGVQNKTPDLQSRLANAVIIDANKNQIKSASVPQLPQQKELLSALRPYHSRLVGESYLARKRPVYECTDAQVEAAKGFLAVLRSHLDSLCSNLRSHTITNVQSNNDKVSLILRESFIGSFPARDRPFMKISVRCSRLNCCIRRCDLVAVASWYTWWERRKFTRGEALQAPVRSAQAISLLALNFARVKKLRTAKVIRHGWTKPSEGFVKLNVDAAFNKETGNVGCNILLVESDCMEVVEVMQNGGNSLGVAAAIYEECTLLCRYFTRVIFSHCPREANRAAHNLARFSEGNHSWQELSGFIRAVLVDDGAGSPVHAAALGRHRQAQIRMQRRARSGAWTHVRSTLLTLARVGDTACAAHQCALLASVLAGTHRPAAELARQWRSGARIQAHMILCCLRLSFGFSQSKSNGRTCVRTVTDPTPTNGVGDGDGDGDGAHLFMSFRKESWPAVRGGSNQKAEEHSSHAADFGDGRCPPPLP</sequence>
<dbReference type="GO" id="GO:0004523">
    <property type="term" value="F:RNA-DNA hybrid ribonuclease activity"/>
    <property type="evidence" value="ECO:0007669"/>
    <property type="project" value="InterPro"/>
</dbReference>
<dbReference type="AlphaFoldDB" id="M7ZL39"/>
<dbReference type="InterPro" id="IPR037516">
    <property type="entry name" value="Tripartite_DENN"/>
</dbReference>
<proteinExistence type="predicted"/>
<dbReference type="InterPro" id="IPR044730">
    <property type="entry name" value="RNase_H-like_dom_plant"/>
</dbReference>
<dbReference type="Gene3D" id="3.40.50.11500">
    <property type="match status" value="1"/>
</dbReference>
<evidence type="ECO:0000256" key="1">
    <source>
        <dbReference type="SAM" id="MobiDB-lite"/>
    </source>
</evidence>
<dbReference type="PROSITE" id="PS50211">
    <property type="entry name" value="DENN"/>
    <property type="match status" value="1"/>
</dbReference>
<dbReference type="SMART" id="SM00799">
    <property type="entry name" value="DENN"/>
    <property type="match status" value="1"/>
</dbReference>
<feature type="compositionally biased region" description="Basic and acidic residues" evidence="1">
    <location>
        <begin position="23"/>
        <end position="34"/>
    </location>
</feature>
<feature type="region of interest" description="Disordered" evidence="1">
    <location>
        <begin position="1225"/>
        <end position="1255"/>
    </location>
</feature>
<dbReference type="PANTHER" id="PTHR15288">
    <property type="entry name" value="DENN DOMAIN-CONTAINING PROTEIN 2"/>
    <property type="match status" value="1"/>
</dbReference>
<organism evidence="2">
    <name type="scientific">Triticum urartu</name>
    <name type="common">Red wild einkorn</name>
    <name type="synonym">Crithodium urartu</name>
    <dbReference type="NCBI Taxonomy" id="4572"/>
    <lineage>
        <taxon>Eukaryota</taxon>
        <taxon>Viridiplantae</taxon>
        <taxon>Streptophyta</taxon>
        <taxon>Embryophyta</taxon>
        <taxon>Tracheophyta</taxon>
        <taxon>Spermatophyta</taxon>
        <taxon>Magnoliopsida</taxon>
        <taxon>Liliopsida</taxon>
        <taxon>Poales</taxon>
        <taxon>Poaceae</taxon>
        <taxon>BOP clade</taxon>
        <taxon>Pooideae</taxon>
        <taxon>Triticodae</taxon>
        <taxon>Triticeae</taxon>
        <taxon>Triticinae</taxon>
        <taxon>Triticum</taxon>
    </lineage>
</organism>
<name>M7ZL39_TRIUA</name>
<feature type="region of interest" description="Disordered" evidence="1">
    <location>
        <begin position="15"/>
        <end position="53"/>
    </location>
</feature>
<feature type="compositionally biased region" description="Polar residues" evidence="1">
    <location>
        <begin position="504"/>
        <end position="513"/>
    </location>
</feature>
<evidence type="ECO:0000313" key="2">
    <source>
        <dbReference type="EMBL" id="EMS53025.1"/>
    </source>
</evidence>
<reference evidence="2" key="1">
    <citation type="journal article" date="2013" name="Nature">
        <title>Draft genome of the wheat A-genome progenitor Triticum urartu.</title>
        <authorList>
            <person name="Ling H.Q."/>
            <person name="Zhao S."/>
            <person name="Liu D."/>
            <person name="Wang J."/>
            <person name="Sun H."/>
            <person name="Zhang C."/>
            <person name="Fan H."/>
            <person name="Li D."/>
            <person name="Dong L."/>
            <person name="Tao Y."/>
            <person name="Gao C."/>
            <person name="Wu H."/>
            <person name="Li Y."/>
            <person name="Cui Y."/>
            <person name="Guo X."/>
            <person name="Zheng S."/>
            <person name="Wang B."/>
            <person name="Yu K."/>
            <person name="Liang Q."/>
            <person name="Yang W."/>
            <person name="Lou X."/>
            <person name="Chen J."/>
            <person name="Feng M."/>
            <person name="Jian J."/>
            <person name="Zhang X."/>
            <person name="Luo G."/>
            <person name="Jiang Y."/>
            <person name="Liu J."/>
            <person name="Wang Z."/>
            <person name="Sha Y."/>
            <person name="Zhang B."/>
            <person name="Wu H."/>
            <person name="Tang D."/>
            <person name="Shen Q."/>
            <person name="Xue P."/>
            <person name="Zou S."/>
            <person name="Wang X."/>
            <person name="Liu X."/>
            <person name="Wang F."/>
            <person name="Yang Y."/>
            <person name="An X."/>
            <person name="Dong Z."/>
            <person name="Zhang K."/>
            <person name="Zhang X."/>
            <person name="Luo M.C."/>
            <person name="Dvorak J."/>
            <person name="Tong Y."/>
            <person name="Wang J."/>
            <person name="Yang H."/>
            <person name="Li Z."/>
            <person name="Wang D."/>
            <person name="Zhang A."/>
            <person name="Wang J."/>
        </authorList>
    </citation>
    <scope>NUCLEOTIDE SEQUENCE</scope>
</reference>
<dbReference type="Pfam" id="PF02141">
    <property type="entry name" value="DENN"/>
    <property type="match status" value="1"/>
</dbReference>
<dbReference type="STRING" id="4572.M7ZL39"/>
<dbReference type="Pfam" id="PF13456">
    <property type="entry name" value="RVT_3"/>
    <property type="match status" value="1"/>
</dbReference>
<feature type="compositionally biased region" description="Low complexity" evidence="1">
    <location>
        <begin position="35"/>
        <end position="50"/>
    </location>
</feature>
<dbReference type="PANTHER" id="PTHR15288:SF4">
    <property type="entry name" value="OS02G0777100 PROTEIN"/>
    <property type="match status" value="1"/>
</dbReference>
<gene>
    <name evidence="2" type="ORF">TRIUR3_33482</name>
</gene>
<dbReference type="InterPro" id="IPR051942">
    <property type="entry name" value="DENN_domain_containing_2"/>
</dbReference>
<feature type="compositionally biased region" description="Basic and acidic residues" evidence="1">
    <location>
        <begin position="1234"/>
        <end position="1247"/>
    </location>
</feature>
<feature type="compositionally biased region" description="Low complexity" evidence="1">
    <location>
        <begin position="568"/>
        <end position="584"/>
    </location>
</feature>
<feature type="region of interest" description="Disordered" evidence="1">
    <location>
        <begin position="567"/>
        <end position="603"/>
    </location>
</feature>
<dbReference type="GO" id="GO:0003676">
    <property type="term" value="F:nucleic acid binding"/>
    <property type="evidence" value="ECO:0007669"/>
    <property type="project" value="InterPro"/>
</dbReference>